<dbReference type="InterPro" id="IPR024186">
    <property type="entry name" value="Sig_transdc_resp-reg_PatA"/>
</dbReference>
<name>A0A1Z4VA88_9CYAN</name>
<dbReference type="Pfam" id="PF14332">
    <property type="entry name" value="DUF4388"/>
    <property type="match status" value="1"/>
</dbReference>
<dbReference type="AlphaFoldDB" id="A0A1Z4VA88"/>
<dbReference type="Proteomes" id="UP000218702">
    <property type="component" value="Chromosome"/>
</dbReference>
<dbReference type="EMBL" id="AP018316">
    <property type="protein sequence ID" value="BAZ88501.1"/>
    <property type="molecule type" value="Genomic_DNA"/>
</dbReference>
<dbReference type="GO" id="GO:0043158">
    <property type="term" value="P:heterocyst development"/>
    <property type="evidence" value="ECO:0007669"/>
    <property type="project" value="UniProtKB-KW"/>
</dbReference>
<dbReference type="InterPro" id="IPR025497">
    <property type="entry name" value="PatA-like_N"/>
</dbReference>
<gene>
    <name evidence="5" type="ORF">NIES806_47390</name>
</gene>
<dbReference type="PANTHER" id="PTHR44591:SF3">
    <property type="entry name" value="RESPONSE REGULATORY DOMAIN-CONTAINING PROTEIN"/>
    <property type="match status" value="1"/>
</dbReference>
<proteinExistence type="evidence at transcript level"/>
<keyword evidence="1" id="KW-0597">Phosphoprotein</keyword>
<dbReference type="PANTHER" id="PTHR44591">
    <property type="entry name" value="STRESS RESPONSE REGULATOR PROTEIN 1"/>
    <property type="match status" value="1"/>
</dbReference>
<protein>
    <recommendedName>
        <fullName evidence="2">Protein PatA</fullName>
    </recommendedName>
</protein>
<comment type="subcellular location">
    <subcellularLocation>
        <location evidence="2">Cell septum</location>
    </subcellularLocation>
</comment>
<dbReference type="Gene3D" id="3.40.50.2300">
    <property type="match status" value="1"/>
</dbReference>
<keyword evidence="2" id="KW-0364">Heterocyst</keyword>
<dbReference type="KEGG" id="dcm:NIES806_47390"/>
<evidence type="ECO:0000313" key="6">
    <source>
        <dbReference type="Proteomes" id="UP000218702"/>
    </source>
</evidence>
<comment type="induction">
    <text evidence="2">By nitrogen starvation.</text>
</comment>
<comment type="function">
    <text evidence="2">Controls heterocyst pattern formation.</text>
</comment>
<dbReference type="PROSITE" id="PS50110">
    <property type="entry name" value="RESPONSE_REGULATORY"/>
    <property type="match status" value="1"/>
</dbReference>
<dbReference type="PIRSF" id="PIRSF005897">
    <property type="entry name" value="RR_PatA"/>
    <property type="match status" value="1"/>
</dbReference>
<dbReference type="InterPro" id="IPR050595">
    <property type="entry name" value="Bact_response_regulator"/>
</dbReference>
<sequence>MREKFNDQSQYMNTIPISRYRFFQKIQPISLLKKITNNSFTGCLQVFSESGAWSIYMDQGKLIYAGYSEEMFEPLYRNLQRLSQQISTLPLGINEQVRMIFEKDIANQSIPNPDYLAICWLVNQKYISHHQTALLIEQLALEVLESLLDLEYGSYEFVPHTFLDNLPKFCHLNLRTLVEQCQSGVKVDVQENLNFANHDQSPSRSRYQEQLPKINAEQVDYQPHIHQSINSPVRERKKYSILGVDNDYSILNTVEDFLDEQIFSVLKFMDSSQALMEILRVQPDIILLNVEMPNLDGYEICSLLRKHSHYKNTPVIFMTERMGLRDRAKAKFVRANGYLEKPFSQGDLLKIIFHHIV</sequence>
<accession>A0A1Z4VA88</accession>
<feature type="domain" description="Response regulatory" evidence="4">
    <location>
        <begin position="240"/>
        <end position="356"/>
    </location>
</feature>
<dbReference type="SUPFAM" id="SSF52172">
    <property type="entry name" value="CheY-like"/>
    <property type="match status" value="1"/>
</dbReference>
<evidence type="ECO:0000256" key="1">
    <source>
        <dbReference type="ARBA" id="ARBA00022553"/>
    </source>
</evidence>
<dbReference type="SMART" id="SM00448">
    <property type="entry name" value="REC"/>
    <property type="match status" value="1"/>
</dbReference>
<evidence type="ECO:0000313" key="5">
    <source>
        <dbReference type="EMBL" id="BAZ88501.1"/>
    </source>
</evidence>
<dbReference type="GO" id="GO:0030428">
    <property type="term" value="C:cell septum"/>
    <property type="evidence" value="ECO:0007669"/>
    <property type="project" value="UniProtKB-SubCell"/>
</dbReference>
<keyword evidence="6" id="KW-1185">Reference proteome</keyword>
<evidence type="ECO:0000259" key="4">
    <source>
        <dbReference type="PROSITE" id="PS50110"/>
    </source>
</evidence>
<evidence type="ECO:0000256" key="3">
    <source>
        <dbReference type="PROSITE-ProRule" id="PRU00169"/>
    </source>
</evidence>
<organism evidence="5 6">
    <name type="scientific">Dolichospermum compactum NIES-806</name>
    <dbReference type="NCBI Taxonomy" id="1973481"/>
    <lineage>
        <taxon>Bacteria</taxon>
        <taxon>Bacillati</taxon>
        <taxon>Cyanobacteriota</taxon>
        <taxon>Cyanophyceae</taxon>
        <taxon>Nostocales</taxon>
        <taxon>Aphanizomenonaceae</taxon>
        <taxon>Dolichospermum</taxon>
        <taxon>Dolichospermum compactum</taxon>
    </lineage>
</organism>
<dbReference type="InterPro" id="IPR011006">
    <property type="entry name" value="CheY-like_superfamily"/>
</dbReference>
<dbReference type="InterPro" id="IPR001789">
    <property type="entry name" value="Sig_transdc_resp-reg_receiver"/>
</dbReference>
<dbReference type="GO" id="GO:0000160">
    <property type="term" value="P:phosphorelay signal transduction system"/>
    <property type="evidence" value="ECO:0007669"/>
    <property type="project" value="UniProtKB-KW"/>
</dbReference>
<reference evidence="5 6" key="1">
    <citation type="submission" date="2017-06" db="EMBL/GenBank/DDBJ databases">
        <title>Genome sequencing of cyanobaciteial culture collection at National Institute for Environmental Studies (NIES).</title>
        <authorList>
            <person name="Hirose Y."/>
            <person name="Shimura Y."/>
            <person name="Fujisawa T."/>
            <person name="Nakamura Y."/>
            <person name="Kawachi M."/>
        </authorList>
    </citation>
    <scope>NUCLEOTIDE SEQUENCE [LARGE SCALE GENOMIC DNA]</scope>
    <source>
        <strain evidence="5 6">NIES-806</strain>
    </source>
</reference>
<dbReference type="Pfam" id="PF00072">
    <property type="entry name" value="Response_reg"/>
    <property type="match status" value="1"/>
</dbReference>
<evidence type="ECO:0000256" key="2">
    <source>
        <dbReference type="PIRNR" id="PIRNR005897"/>
    </source>
</evidence>
<keyword evidence="2" id="KW-0902">Two-component regulatory system</keyword>
<comment type="caution">
    <text evidence="3">Lacks conserved residue(s) required for the propagation of feature annotation.</text>
</comment>